<comment type="caution">
    <text evidence="1">The sequence shown here is derived from an EMBL/GenBank/DDBJ whole genome shotgun (WGS) entry which is preliminary data.</text>
</comment>
<protein>
    <submittedName>
        <fullName evidence="1">Uncharacterized protein</fullName>
    </submittedName>
</protein>
<accession>U5BYE9</accession>
<proteinExistence type="predicted"/>
<sequence>MIWSDSLILLGFLLTKRIWSVYIFSSLASWVPILPVEPKMV</sequence>
<evidence type="ECO:0000313" key="2">
    <source>
        <dbReference type="Proteomes" id="UP000016843"/>
    </source>
</evidence>
<dbReference type="Proteomes" id="UP000016843">
    <property type="component" value="Unassembled WGS sequence"/>
</dbReference>
<evidence type="ECO:0000313" key="1">
    <source>
        <dbReference type="EMBL" id="ERM81676.1"/>
    </source>
</evidence>
<gene>
    <name evidence="1" type="ORF">P872_19460</name>
</gene>
<keyword evidence="2" id="KW-1185">Reference proteome</keyword>
<reference evidence="1 2" key="1">
    <citation type="journal article" date="2013" name="Genome Announc.">
        <title>Draft Genome Sequence of the Psychrophilic and Alkaliphilic Rhodonellum psychrophilum Strain GCM71T.</title>
        <authorList>
            <person name="Hauptmann A.L."/>
            <person name="Glaring M.A."/>
            <person name="Hallin P.F."/>
            <person name="Prieme A."/>
            <person name="Stougaard P."/>
        </authorList>
    </citation>
    <scope>NUCLEOTIDE SEQUENCE [LARGE SCALE GENOMIC DNA]</scope>
    <source>
        <strain evidence="1 2">GCM71</strain>
    </source>
</reference>
<dbReference type="AlphaFoldDB" id="U5BYE9"/>
<dbReference type="EMBL" id="AWXR01000043">
    <property type="protein sequence ID" value="ERM81676.1"/>
    <property type="molecule type" value="Genomic_DNA"/>
</dbReference>
<organism evidence="1 2">
    <name type="scientific">Rhodonellum psychrophilum GCM71 = DSM 17998</name>
    <dbReference type="NCBI Taxonomy" id="1123057"/>
    <lineage>
        <taxon>Bacteria</taxon>
        <taxon>Pseudomonadati</taxon>
        <taxon>Bacteroidota</taxon>
        <taxon>Cytophagia</taxon>
        <taxon>Cytophagales</taxon>
        <taxon>Cytophagaceae</taxon>
        <taxon>Rhodonellum</taxon>
    </lineage>
</organism>
<name>U5BYE9_9BACT</name>